<keyword evidence="1" id="KW-0472">Membrane</keyword>
<feature type="signal peptide" evidence="2">
    <location>
        <begin position="1"/>
        <end position="21"/>
    </location>
</feature>
<evidence type="ECO:0000313" key="3">
    <source>
        <dbReference type="EMBL" id="MBO0440803.1"/>
    </source>
</evidence>
<feature type="chain" id="PRO_5045363310" description="Carboxypeptidase regulatory-like domain-containing protein" evidence="2">
    <location>
        <begin position="22"/>
        <end position="303"/>
    </location>
</feature>
<accession>A0ABS3GZW7</accession>
<dbReference type="Proteomes" id="UP000664632">
    <property type="component" value="Unassembled WGS sequence"/>
</dbReference>
<dbReference type="RefSeq" id="WP_207112838.1">
    <property type="nucleotide sequence ID" value="NZ_JAFLWD010000025.1"/>
</dbReference>
<sequence>MKKIMLVISLFILFLPSICNGEEVGESSTESSFDSSTDLTSRYSRKQILNGKTTDSEKKKGEIYLVFPFANSPYQSFSHFVLNGPTTVYSGFIETIYYRDKIKIRDMYYENNPVRTDKIGIYSTDLCFTSEEGVIYHYKNVPYLVSSNQPTIFFSEVNFDKKNNQVSGEIKMPASKNTYQIELFYTDNDEYHYQEVTADQNGAFTIDLNRTAIEGKMYLRASDGFGNYADACDILKEGKTSYNITKDALNTIKNTYKVTKNEEGFLALLTRIFIRTLGVIIVILTLLRLRVVIKRRRRRLKYK</sequence>
<protein>
    <recommendedName>
        <fullName evidence="5">Carboxypeptidase regulatory-like domain-containing protein</fullName>
    </recommendedName>
</protein>
<feature type="transmembrane region" description="Helical" evidence="1">
    <location>
        <begin position="272"/>
        <end position="293"/>
    </location>
</feature>
<keyword evidence="1" id="KW-0812">Transmembrane</keyword>
<proteinExistence type="predicted"/>
<evidence type="ECO:0000256" key="1">
    <source>
        <dbReference type="SAM" id="Phobius"/>
    </source>
</evidence>
<evidence type="ECO:0000313" key="4">
    <source>
        <dbReference type="Proteomes" id="UP000664632"/>
    </source>
</evidence>
<evidence type="ECO:0008006" key="5">
    <source>
        <dbReference type="Google" id="ProtNLM"/>
    </source>
</evidence>
<keyword evidence="2" id="KW-0732">Signal</keyword>
<name>A0ABS3GZW7_9ENTE</name>
<keyword evidence="1" id="KW-1133">Transmembrane helix</keyword>
<reference evidence="3 4" key="1">
    <citation type="submission" date="2021-03" db="EMBL/GenBank/DDBJ databases">
        <title>Enterococcal diversity collection.</title>
        <authorList>
            <person name="Gilmore M.S."/>
            <person name="Schwartzman J."/>
            <person name="Van Tyne D."/>
            <person name="Martin M."/>
            <person name="Earl A.M."/>
            <person name="Manson A.L."/>
            <person name="Straub T."/>
            <person name="Salamzade R."/>
            <person name="Saavedra J."/>
            <person name="Lebreton F."/>
            <person name="Prichula J."/>
            <person name="Schaufler K."/>
            <person name="Gaca A."/>
            <person name="Sgardioli B."/>
            <person name="Wagenaar J."/>
            <person name="Strong T."/>
        </authorList>
    </citation>
    <scope>NUCLEOTIDE SEQUENCE [LARGE SCALE GENOMIC DNA]</scope>
    <source>
        <strain evidence="3 4">DIV0869a</strain>
    </source>
</reference>
<comment type="caution">
    <text evidence="3">The sequence shown here is derived from an EMBL/GenBank/DDBJ whole genome shotgun (WGS) entry which is preliminary data.</text>
</comment>
<gene>
    <name evidence="3" type="ORF">JZO69_10555</name>
</gene>
<keyword evidence="4" id="KW-1185">Reference proteome</keyword>
<dbReference type="EMBL" id="JAFLWD010000025">
    <property type="protein sequence ID" value="MBO0440803.1"/>
    <property type="molecule type" value="Genomic_DNA"/>
</dbReference>
<evidence type="ECO:0000256" key="2">
    <source>
        <dbReference type="SAM" id="SignalP"/>
    </source>
</evidence>
<organism evidence="3 4">
    <name type="scientific">Candidatus Enterococcus ikei</name>
    <dbReference type="NCBI Taxonomy" id="2815326"/>
    <lineage>
        <taxon>Bacteria</taxon>
        <taxon>Bacillati</taxon>
        <taxon>Bacillota</taxon>
        <taxon>Bacilli</taxon>
        <taxon>Lactobacillales</taxon>
        <taxon>Enterococcaceae</taxon>
        <taxon>Enterococcus</taxon>
    </lineage>
</organism>